<keyword evidence="5 8" id="KW-0648">Protein biosynthesis</keyword>
<dbReference type="NCBIfam" id="TIGR00233">
    <property type="entry name" value="trpS"/>
    <property type="match status" value="1"/>
</dbReference>
<evidence type="ECO:0000313" key="11">
    <source>
        <dbReference type="EMBL" id="PIX34738.1"/>
    </source>
</evidence>
<feature type="binding site" evidence="8">
    <location>
        <begin position="18"/>
        <end position="19"/>
    </location>
    <ligand>
        <name>ATP</name>
        <dbReference type="ChEBI" id="CHEBI:30616"/>
    </ligand>
</feature>
<dbReference type="EMBL" id="MNYY01000096">
    <property type="protein sequence ID" value="OIP69758.1"/>
    <property type="molecule type" value="Genomic_DNA"/>
</dbReference>
<comment type="subunit">
    <text evidence="8">Homodimer.</text>
</comment>
<reference evidence="11" key="2">
    <citation type="submission" date="2017-09" db="EMBL/GenBank/DDBJ databases">
        <title>Depth-based differentiation of microbial function through sediment-hosted aquifers and enrichment of novel symbionts in the deep terrestrial subsurface.</title>
        <authorList>
            <person name="Probst A.J."/>
            <person name="Ladd B."/>
            <person name="Jarett J.K."/>
            <person name="Geller-Mcgrath D.E."/>
            <person name="Sieber C.M.K."/>
            <person name="Emerson J.B."/>
            <person name="Anantharaman K."/>
            <person name="Thomas B.C."/>
            <person name="Malmstrom R."/>
            <person name="Stieglmeier M."/>
            <person name="Klingl A."/>
            <person name="Woyke T."/>
            <person name="Ryan C.M."/>
            <person name="Banfield J.F."/>
        </authorList>
    </citation>
    <scope>NUCLEOTIDE SEQUENCE</scope>
    <source>
        <strain evidence="11">CG_4_8_14_3_um_filter_34_18</strain>
    </source>
</reference>
<dbReference type="GO" id="GO:0005829">
    <property type="term" value="C:cytosol"/>
    <property type="evidence" value="ECO:0007669"/>
    <property type="project" value="TreeGrafter"/>
</dbReference>
<dbReference type="Proteomes" id="UP000231493">
    <property type="component" value="Unassembled WGS sequence"/>
</dbReference>
<evidence type="ECO:0000256" key="2">
    <source>
        <dbReference type="ARBA" id="ARBA00022598"/>
    </source>
</evidence>
<dbReference type="InterPro" id="IPR001412">
    <property type="entry name" value="aa-tRNA-synth_I_CS"/>
</dbReference>
<evidence type="ECO:0000313" key="12">
    <source>
        <dbReference type="EMBL" id="PIY33156.1"/>
    </source>
</evidence>
<dbReference type="GO" id="GO:0004830">
    <property type="term" value="F:tryptophan-tRNA ligase activity"/>
    <property type="evidence" value="ECO:0007669"/>
    <property type="project" value="UniProtKB-UniRule"/>
</dbReference>
<feature type="binding site" evidence="8">
    <location>
        <position position="187"/>
    </location>
    <ligand>
        <name>ATP</name>
        <dbReference type="ChEBI" id="CHEBI:30616"/>
    </ligand>
</feature>
<accession>A0A1J5GPI9</accession>
<dbReference type="PROSITE" id="PS00178">
    <property type="entry name" value="AA_TRNA_LIGASE_I"/>
    <property type="match status" value="1"/>
</dbReference>
<dbReference type="AlphaFoldDB" id="A0A1J5GPI9"/>
<gene>
    <name evidence="8 11" type="primary">trpS</name>
    <name evidence="10" type="ORF">AUK42_04880</name>
    <name evidence="13" type="ORF">CO097_07745</name>
    <name evidence="12" type="ORF">COZ07_03155</name>
    <name evidence="11" type="ORF">COZ58_02840</name>
</gene>
<evidence type="ECO:0000313" key="14">
    <source>
        <dbReference type="Proteomes" id="UP000182763"/>
    </source>
</evidence>
<dbReference type="Gene3D" id="3.40.50.620">
    <property type="entry name" value="HUPs"/>
    <property type="match status" value="1"/>
</dbReference>
<evidence type="ECO:0000313" key="13">
    <source>
        <dbReference type="EMBL" id="PJB55547.1"/>
    </source>
</evidence>
<evidence type="ECO:0000256" key="3">
    <source>
        <dbReference type="ARBA" id="ARBA00022741"/>
    </source>
</evidence>
<dbReference type="Proteomes" id="UP000228560">
    <property type="component" value="Unassembled WGS sequence"/>
</dbReference>
<dbReference type="FunFam" id="1.10.240.10:FF:000005">
    <property type="entry name" value="Tryptophan--tRNA ligase"/>
    <property type="match status" value="1"/>
</dbReference>
<comment type="caution">
    <text evidence="8">Lacks conserved residue(s) required for the propagation of feature annotation.</text>
</comment>
<name>A0A1J5GPI9_9BACT</name>
<dbReference type="Gene3D" id="1.10.240.10">
    <property type="entry name" value="Tyrosyl-Transfer RNA Synthetase"/>
    <property type="match status" value="1"/>
</dbReference>
<dbReference type="EMBL" id="PFIP01000051">
    <property type="protein sequence ID" value="PIX34738.1"/>
    <property type="molecule type" value="Genomic_DNA"/>
</dbReference>
<dbReference type="EC" id="6.1.1.2" evidence="8"/>
<feature type="short sequence motif" description="'HIGH' region" evidence="8">
    <location>
        <begin position="11"/>
        <end position="19"/>
    </location>
</feature>
<accession>A0A2M8C912</accession>
<dbReference type="SUPFAM" id="SSF52374">
    <property type="entry name" value="Nucleotidylyl transferase"/>
    <property type="match status" value="1"/>
</dbReference>
<evidence type="ECO:0000313" key="15">
    <source>
        <dbReference type="Proteomes" id="UP000228560"/>
    </source>
</evidence>
<comment type="subcellular location">
    <subcellularLocation>
        <location evidence="8">Cytoplasm</location>
    </subcellularLocation>
</comment>
<evidence type="ECO:0000313" key="16">
    <source>
        <dbReference type="Proteomes" id="UP000230646"/>
    </source>
</evidence>
<feature type="binding site" evidence="8">
    <location>
        <position position="137"/>
    </location>
    <ligand>
        <name>L-tryptophan</name>
        <dbReference type="ChEBI" id="CHEBI:57912"/>
    </ligand>
</feature>
<dbReference type="Proteomes" id="UP000182763">
    <property type="component" value="Unassembled WGS sequence"/>
</dbReference>
<keyword evidence="2 8" id="KW-0436">Ligase</keyword>
<feature type="binding site" evidence="8">
    <location>
        <begin position="10"/>
        <end position="12"/>
    </location>
    <ligand>
        <name>ATP</name>
        <dbReference type="ChEBI" id="CHEBI:30616"/>
    </ligand>
</feature>
<reference evidence="15 16" key="3">
    <citation type="submission" date="2017-09" db="EMBL/GenBank/DDBJ databases">
        <title>Depth-based differentiation of microbial function through sediment-hosted aquifers and enrichment of novel symbionts in the deep terrestrial subsurface.</title>
        <authorList>
            <person name="Probst A.J."/>
            <person name="Ladd B."/>
            <person name="Jarett J.K."/>
            <person name="Geller-Mcgrath D.E."/>
            <person name="Sieber C.M."/>
            <person name="Emerson J.B."/>
            <person name="Anantharaman K."/>
            <person name="Thomas B.C."/>
            <person name="Malmstrom R."/>
            <person name="Stieglmeier M."/>
            <person name="Klingl A."/>
            <person name="Woyke T."/>
            <person name="Ryan C.M."/>
            <person name="Banfield J.F."/>
        </authorList>
    </citation>
    <scope>NUCLEOTIDE SEQUENCE [LARGE SCALE GENOMIC DNA]</scope>
    <source>
        <strain evidence="12">CG_4_10_14_3_um_filter_34_13</strain>
        <strain evidence="13">CG_4_9_14_3_um_filter_33_16</strain>
    </source>
</reference>
<evidence type="ECO:0000256" key="1">
    <source>
        <dbReference type="ARBA" id="ARBA00005594"/>
    </source>
</evidence>
<evidence type="ECO:0000256" key="5">
    <source>
        <dbReference type="ARBA" id="ARBA00022917"/>
    </source>
</evidence>
<keyword evidence="4 8" id="KW-0067">ATP-binding</keyword>
<dbReference type="PANTHER" id="PTHR43766:SF1">
    <property type="entry name" value="TRYPTOPHAN--TRNA LIGASE, MITOCHONDRIAL"/>
    <property type="match status" value="1"/>
</dbReference>
<sequence>MKGIIFSGMRPTGKLHLGNYLGALENWVKLQKEYSCFFGVVDLHALTTGYNHTEELKENIKEMLIDWFSAGIDPEKSTVLIQSYVPEHAELHLLFSMITPLSWLERNPVLKEQIRDLGLKENIDYGLLGYPVLMASDILIYKSNAVPVGEDQVHHIEIAREIARRFNSLYKNIFPLPEAKLTRISRVPGIDGKRMSKSLKNTISISDPPKIMEQEIKSMITDTQKIKLNDPGHPDICIVFTYQNIFNPDQSREISAGCQSGKLGCVECKKILAKILINKFDGFREKRKYFEKNPKIVQEIVIEGSKKARKIAKKTLEEAKKAMNMNYE</sequence>
<dbReference type="PANTHER" id="PTHR43766">
    <property type="entry name" value="TRYPTOPHAN--TRNA LIGASE, MITOCHONDRIAL"/>
    <property type="match status" value="1"/>
</dbReference>
<evidence type="ECO:0000256" key="6">
    <source>
        <dbReference type="ARBA" id="ARBA00023146"/>
    </source>
</evidence>
<keyword evidence="3 8" id="KW-0547">Nucleotide-binding</keyword>
<organism evidence="10 14">
    <name type="scientific">Candidatus Infernicultor aquiphilus</name>
    <dbReference type="NCBI Taxonomy" id="1805029"/>
    <lineage>
        <taxon>Bacteria</taxon>
        <taxon>Pseudomonadati</taxon>
        <taxon>Atribacterota</taxon>
        <taxon>Candidatus Phoenicimicrobiia</taxon>
        <taxon>Candidatus Pheonicimicrobiales</taxon>
        <taxon>Candidatus Phoenicimicrobiaceae</taxon>
        <taxon>Candidatus Infernicultor</taxon>
    </lineage>
</organism>
<comment type="function">
    <text evidence="8">Catalyzes the attachment of tryptophan to tRNA(Trp).</text>
</comment>
<reference evidence="10 14" key="1">
    <citation type="journal article" date="2016" name="Environ. Microbiol.">
        <title>Genomic resolution of a cold subsurface aquifer community provides metabolic insights for novel microbes adapted to high CO concentrations.</title>
        <authorList>
            <person name="Probst A.J."/>
            <person name="Castelle C.J."/>
            <person name="Singh A."/>
            <person name="Brown C.T."/>
            <person name="Anantharaman K."/>
            <person name="Sharon I."/>
            <person name="Hug L.A."/>
            <person name="Burstein D."/>
            <person name="Emerson J.B."/>
            <person name="Thomas B.C."/>
            <person name="Banfield J.F."/>
        </authorList>
    </citation>
    <scope>NUCLEOTIDE SEQUENCE [LARGE SCALE GENOMIC DNA]</scope>
    <source>
        <strain evidence="10">CG2_30_33_13</strain>
    </source>
</reference>
<evidence type="ECO:0000256" key="4">
    <source>
        <dbReference type="ARBA" id="ARBA00022840"/>
    </source>
</evidence>
<keyword evidence="8" id="KW-0963">Cytoplasm</keyword>
<dbReference type="InterPro" id="IPR002305">
    <property type="entry name" value="aa-tRNA-synth_Ic"/>
</dbReference>
<dbReference type="GO" id="GO:0005524">
    <property type="term" value="F:ATP binding"/>
    <property type="evidence" value="ECO:0007669"/>
    <property type="project" value="UniProtKB-UniRule"/>
</dbReference>
<feature type="binding site" evidence="8">
    <location>
        <begin position="149"/>
        <end position="151"/>
    </location>
    <ligand>
        <name>ATP</name>
        <dbReference type="ChEBI" id="CHEBI:30616"/>
    </ligand>
</feature>
<protein>
    <recommendedName>
        <fullName evidence="8">Tryptophan--tRNA ligase</fullName>
        <ecNumber evidence="8">6.1.1.2</ecNumber>
    </recommendedName>
    <alternativeName>
        <fullName evidence="8">Tryptophanyl-tRNA synthetase</fullName>
        <shortName evidence="8">TrpRS</shortName>
    </alternativeName>
</protein>
<dbReference type="InterPro" id="IPR002306">
    <property type="entry name" value="Trp-tRNA-ligase"/>
</dbReference>
<dbReference type="EMBL" id="PFTV01000200">
    <property type="protein sequence ID" value="PJB55547.1"/>
    <property type="molecule type" value="Genomic_DNA"/>
</dbReference>
<evidence type="ECO:0000313" key="10">
    <source>
        <dbReference type="EMBL" id="OIP69758.1"/>
    </source>
</evidence>
<dbReference type="STRING" id="1805029.AUK42_04880"/>
<evidence type="ECO:0000256" key="9">
    <source>
        <dbReference type="RuleBase" id="RU363036"/>
    </source>
</evidence>
<dbReference type="InterPro" id="IPR050203">
    <property type="entry name" value="Trp-tRNA_synthetase"/>
</dbReference>
<dbReference type="GO" id="GO:0006436">
    <property type="term" value="P:tryptophanyl-tRNA aminoacylation"/>
    <property type="evidence" value="ECO:0007669"/>
    <property type="project" value="UniProtKB-UniRule"/>
</dbReference>
<keyword evidence="6 8" id="KW-0030">Aminoacyl-tRNA synthetase</keyword>
<evidence type="ECO:0000256" key="8">
    <source>
        <dbReference type="HAMAP-Rule" id="MF_00140"/>
    </source>
</evidence>
<dbReference type="EMBL" id="PFKO01000115">
    <property type="protein sequence ID" value="PIY33156.1"/>
    <property type="molecule type" value="Genomic_DNA"/>
</dbReference>
<comment type="catalytic activity">
    <reaction evidence="7 8">
        <text>tRNA(Trp) + L-tryptophan + ATP = L-tryptophyl-tRNA(Trp) + AMP + diphosphate + H(+)</text>
        <dbReference type="Rhea" id="RHEA:24080"/>
        <dbReference type="Rhea" id="RHEA-COMP:9671"/>
        <dbReference type="Rhea" id="RHEA-COMP:9705"/>
        <dbReference type="ChEBI" id="CHEBI:15378"/>
        <dbReference type="ChEBI" id="CHEBI:30616"/>
        <dbReference type="ChEBI" id="CHEBI:33019"/>
        <dbReference type="ChEBI" id="CHEBI:57912"/>
        <dbReference type="ChEBI" id="CHEBI:78442"/>
        <dbReference type="ChEBI" id="CHEBI:78535"/>
        <dbReference type="ChEBI" id="CHEBI:456215"/>
        <dbReference type="EC" id="6.1.1.2"/>
    </reaction>
</comment>
<dbReference type="InterPro" id="IPR024109">
    <property type="entry name" value="Trp-tRNA-ligase_bac-type"/>
</dbReference>
<dbReference type="Pfam" id="PF00579">
    <property type="entry name" value="tRNA-synt_1b"/>
    <property type="match status" value="1"/>
</dbReference>
<proteinExistence type="inferred from homology"/>
<dbReference type="InterPro" id="IPR014729">
    <property type="entry name" value="Rossmann-like_a/b/a_fold"/>
</dbReference>
<comment type="similarity">
    <text evidence="1 8 9">Belongs to the class-I aminoacyl-tRNA synthetase family.</text>
</comment>
<dbReference type="HAMAP" id="MF_00140_B">
    <property type="entry name" value="Trp_tRNA_synth_B"/>
    <property type="match status" value="1"/>
</dbReference>
<dbReference type="PRINTS" id="PR01039">
    <property type="entry name" value="TRNASYNTHTRP"/>
</dbReference>
<accession>A0A2M7K9C5</accession>
<accession>A0A2M7PSI0</accession>
<dbReference type="RefSeq" id="WP_406607144.1">
    <property type="nucleotide sequence ID" value="NZ_PFKO01000115.1"/>
</dbReference>
<evidence type="ECO:0000256" key="7">
    <source>
        <dbReference type="ARBA" id="ARBA00049929"/>
    </source>
</evidence>
<dbReference type="Proteomes" id="UP000230646">
    <property type="component" value="Unassembled WGS sequence"/>
</dbReference>
<dbReference type="CDD" id="cd00806">
    <property type="entry name" value="TrpRS_core"/>
    <property type="match status" value="1"/>
</dbReference>
<comment type="caution">
    <text evidence="10">The sequence shown here is derived from an EMBL/GenBank/DDBJ whole genome shotgun (WGS) entry which is preliminary data.</text>
</comment>